<dbReference type="GO" id="GO:0051539">
    <property type="term" value="F:4 iron, 4 sulfur cluster binding"/>
    <property type="evidence" value="ECO:0007669"/>
    <property type="project" value="UniProtKB-KW"/>
</dbReference>
<dbReference type="SMART" id="SM00729">
    <property type="entry name" value="Elp3"/>
    <property type="match status" value="1"/>
</dbReference>
<feature type="domain" description="Radical SAM core" evidence="7">
    <location>
        <begin position="12"/>
        <end position="255"/>
    </location>
</feature>
<keyword evidence="4" id="KW-0479">Metal-binding</keyword>
<keyword evidence="9" id="KW-1185">Reference proteome</keyword>
<dbReference type="SFLD" id="SFLDS00029">
    <property type="entry name" value="Radical_SAM"/>
    <property type="match status" value="1"/>
</dbReference>
<comment type="cofactor">
    <cofactor evidence="1">
        <name>[4Fe-4S] cluster</name>
        <dbReference type="ChEBI" id="CHEBI:49883"/>
    </cofactor>
</comment>
<sequence>MERYRSFRQHCLERYGCRLYKLALDGGMTCPNRDGTLGTRGCLFCSAGGSGEFAAPAALGVAAQIEQAKKLVARKSREGAYMAYFQSYTNTYAPVERLRALFTEALAQPGVAALSVATRPDCLPDETVALLAQLNREKPVTVELGLQTADEATAKRIRRGYELPCFDDAVRRLAAAGLEVVAHVIIGLPGEGERELSHTIGHLNALPVGGVKLQLLHVLEGSDLADLWQRGEVETLTPERYAELLCGCIERLRPDIVIHRLTGDGPKRLLLAPLWSADKKRVLQFLRDEMERRDTRQGRLF</sequence>
<dbReference type="InterPro" id="IPR032432">
    <property type="entry name" value="Radical_SAM_C"/>
</dbReference>
<dbReference type="SFLD" id="SFLDG01086">
    <property type="entry name" value="elongater_protein-like"/>
    <property type="match status" value="1"/>
</dbReference>
<dbReference type="Gene3D" id="3.80.30.20">
    <property type="entry name" value="tm_1862 like domain"/>
    <property type="match status" value="1"/>
</dbReference>
<keyword evidence="5" id="KW-0408">Iron</keyword>
<dbReference type="CDD" id="cd01335">
    <property type="entry name" value="Radical_SAM"/>
    <property type="match status" value="1"/>
</dbReference>
<protein>
    <submittedName>
        <fullName evidence="8">TIGR01212 family radical SAM protein</fullName>
    </submittedName>
</protein>
<dbReference type="InterPro" id="IPR058240">
    <property type="entry name" value="rSAM_sf"/>
</dbReference>
<evidence type="ECO:0000256" key="3">
    <source>
        <dbReference type="ARBA" id="ARBA00022691"/>
    </source>
</evidence>
<dbReference type="GO" id="GO:0003824">
    <property type="term" value="F:catalytic activity"/>
    <property type="evidence" value="ECO:0007669"/>
    <property type="project" value="InterPro"/>
</dbReference>
<dbReference type="Pfam" id="PF16199">
    <property type="entry name" value="Radical_SAM_C"/>
    <property type="match status" value="1"/>
</dbReference>
<dbReference type="GO" id="GO:0046872">
    <property type="term" value="F:metal ion binding"/>
    <property type="evidence" value="ECO:0007669"/>
    <property type="project" value="UniProtKB-KW"/>
</dbReference>
<evidence type="ECO:0000256" key="4">
    <source>
        <dbReference type="ARBA" id="ARBA00022723"/>
    </source>
</evidence>
<dbReference type="NCBIfam" id="TIGR01212">
    <property type="entry name" value="TIGR01212 family radical SAM protein"/>
    <property type="match status" value="1"/>
</dbReference>
<dbReference type="SUPFAM" id="SSF102114">
    <property type="entry name" value="Radical SAM enzymes"/>
    <property type="match status" value="1"/>
</dbReference>
<evidence type="ECO:0000313" key="8">
    <source>
        <dbReference type="EMBL" id="MBC8536348.1"/>
    </source>
</evidence>
<accession>A0A926DD12</accession>
<keyword evidence="6" id="KW-0411">Iron-sulfur</keyword>
<dbReference type="SFLD" id="SFLDG01091">
    <property type="entry name" value="uncharacterized_CHP01210-like"/>
    <property type="match status" value="1"/>
</dbReference>
<dbReference type="Proteomes" id="UP000620366">
    <property type="component" value="Unassembled WGS sequence"/>
</dbReference>
<dbReference type="PANTHER" id="PTHR11135">
    <property type="entry name" value="HISTONE ACETYLTRANSFERASE-RELATED"/>
    <property type="match status" value="1"/>
</dbReference>
<dbReference type="InterPro" id="IPR005911">
    <property type="entry name" value="YhcC-like"/>
</dbReference>
<gene>
    <name evidence="8" type="ORF">H8695_06525</name>
</gene>
<dbReference type="PANTHER" id="PTHR11135:SF1">
    <property type="entry name" value="PROTEIN YHCC"/>
    <property type="match status" value="1"/>
</dbReference>
<organism evidence="8 9">
    <name type="scientific">Feifania hominis</name>
    <dbReference type="NCBI Taxonomy" id="2763660"/>
    <lineage>
        <taxon>Bacteria</taxon>
        <taxon>Bacillati</taxon>
        <taxon>Bacillota</taxon>
        <taxon>Clostridia</taxon>
        <taxon>Eubacteriales</taxon>
        <taxon>Feifaniaceae</taxon>
        <taxon>Feifania</taxon>
    </lineage>
</organism>
<evidence type="ECO:0000259" key="7">
    <source>
        <dbReference type="PROSITE" id="PS51918"/>
    </source>
</evidence>
<dbReference type="PROSITE" id="PS51918">
    <property type="entry name" value="RADICAL_SAM"/>
    <property type="match status" value="1"/>
</dbReference>
<reference evidence="8" key="1">
    <citation type="submission" date="2020-08" db="EMBL/GenBank/DDBJ databases">
        <title>Genome public.</title>
        <authorList>
            <person name="Liu C."/>
            <person name="Sun Q."/>
        </authorList>
    </citation>
    <scope>NUCLEOTIDE SEQUENCE</scope>
    <source>
        <strain evidence="8">BX7</strain>
    </source>
</reference>
<keyword evidence="3" id="KW-0949">S-adenosyl-L-methionine</keyword>
<dbReference type="AlphaFoldDB" id="A0A926DD12"/>
<evidence type="ECO:0000256" key="2">
    <source>
        <dbReference type="ARBA" id="ARBA00022485"/>
    </source>
</evidence>
<dbReference type="RefSeq" id="WP_249300124.1">
    <property type="nucleotide sequence ID" value="NZ_JACRSP010000002.1"/>
</dbReference>
<dbReference type="InterPro" id="IPR023404">
    <property type="entry name" value="rSAM_horseshoe"/>
</dbReference>
<dbReference type="Pfam" id="PF04055">
    <property type="entry name" value="Radical_SAM"/>
    <property type="match status" value="1"/>
</dbReference>
<comment type="caution">
    <text evidence="8">The sequence shown here is derived from an EMBL/GenBank/DDBJ whole genome shotgun (WGS) entry which is preliminary data.</text>
</comment>
<evidence type="ECO:0000256" key="1">
    <source>
        <dbReference type="ARBA" id="ARBA00001966"/>
    </source>
</evidence>
<evidence type="ECO:0000256" key="5">
    <source>
        <dbReference type="ARBA" id="ARBA00023004"/>
    </source>
</evidence>
<dbReference type="InterPro" id="IPR039661">
    <property type="entry name" value="ELP3"/>
</dbReference>
<dbReference type="EMBL" id="JACRSP010000002">
    <property type="protein sequence ID" value="MBC8536348.1"/>
    <property type="molecule type" value="Genomic_DNA"/>
</dbReference>
<keyword evidence="2" id="KW-0004">4Fe-4S</keyword>
<name>A0A926DD12_9FIRM</name>
<evidence type="ECO:0000313" key="9">
    <source>
        <dbReference type="Proteomes" id="UP000620366"/>
    </source>
</evidence>
<dbReference type="InterPro" id="IPR007197">
    <property type="entry name" value="rSAM"/>
</dbReference>
<evidence type="ECO:0000256" key="6">
    <source>
        <dbReference type="ARBA" id="ARBA00023014"/>
    </source>
</evidence>
<proteinExistence type="predicted"/>
<dbReference type="InterPro" id="IPR006638">
    <property type="entry name" value="Elp3/MiaA/NifB-like_rSAM"/>
</dbReference>